<name>A0A8J3V8S9_9ACTN</name>
<dbReference type="Proteomes" id="UP000605992">
    <property type="component" value="Unassembled WGS sequence"/>
</dbReference>
<gene>
    <name evidence="1" type="ORF">Pth03_45180</name>
</gene>
<evidence type="ECO:0000313" key="1">
    <source>
        <dbReference type="EMBL" id="GII56129.1"/>
    </source>
</evidence>
<sequence length="205" mass="21945">MTFLTLRQAAIRSDITFAALQKIVSAGLISAATSNGDKPSIPADVAERIRARTTVPLHRALPTTIDGTSVAVLRVSVATPVPDNDRRFIGFHADLTPGELLEALRGWWVGKPEKIARAGILPVTLGGFVVAVLTGLNSWETKLTDDGLVRHRFDARLAGYISDLDMATNMVMIGSDADLRIADQFLGKRLKSTSGGPIAYVPIAD</sequence>
<keyword evidence="2" id="KW-1185">Reference proteome</keyword>
<dbReference type="RefSeq" id="WP_203946301.1">
    <property type="nucleotide sequence ID" value="NZ_BOOR01000033.1"/>
</dbReference>
<reference evidence="1" key="1">
    <citation type="submission" date="2021-01" db="EMBL/GenBank/DDBJ databases">
        <title>Whole genome shotgun sequence of Planotetraspora thailandica NBRC 104271.</title>
        <authorList>
            <person name="Komaki H."/>
            <person name="Tamura T."/>
        </authorList>
    </citation>
    <scope>NUCLEOTIDE SEQUENCE</scope>
    <source>
        <strain evidence="1">NBRC 104271</strain>
    </source>
</reference>
<comment type="caution">
    <text evidence="1">The sequence shown here is derived from an EMBL/GenBank/DDBJ whole genome shotgun (WGS) entry which is preliminary data.</text>
</comment>
<accession>A0A8J3V8S9</accession>
<proteinExistence type="predicted"/>
<dbReference type="AlphaFoldDB" id="A0A8J3V8S9"/>
<organism evidence="1 2">
    <name type="scientific">Planotetraspora thailandica</name>
    <dbReference type="NCBI Taxonomy" id="487172"/>
    <lineage>
        <taxon>Bacteria</taxon>
        <taxon>Bacillati</taxon>
        <taxon>Actinomycetota</taxon>
        <taxon>Actinomycetes</taxon>
        <taxon>Streptosporangiales</taxon>
        <taxon>Streptosporangiaceae</taxon>
        <taxon>Planotetraspora</taxon>
    </lineage>
</organism>
<protein>
    <submittedName>
        <fullName evidence="1">Uncharacterized protein</fullName>
    </submittedName>
</protein>
<evidence type="ECO:0000313" key="2">
    <source>
        <dbReference type="Proteomes" id="UP000605992"/>
    </source>
</evidence>
<dbReference type="EMBL" id="BOOR01000033">
    <property type="protein sequence ID" value="GII56129.1"/>
    <property type="molecule type" value="Genomic_DNA"/>
</dbReference>